<protein>
    <submittedName>
        <fullName evidence="3">Uncharacterized protein</fullName>
    </submittedName>
</protein>
<reference evidence="3 4" key="1">
    <citation type="submission" date="2019-03" db="EMBL/GenBank/DDBJ databases">
        <title>Deep-cultivation of Planctomycetes and their phenomic and genomic characterization uncovers novel biology.</title>
        <authorList>
            <person name="Wiegand S."/>
            <person name="Jogler M."/>
            <person name="Boedeker C."/>
            <person name="Pinto D."/>
            <person name="Vollmers J."/>
            <person name="Rivas-Marin E."/>
            <person name="Kohn T."/>
            <person name="Peeters S.H."/>
            <person name="Heuer A."/>
            <person name="Rast P."/>
            <person name="Oberbeckmann S."/>
            <person name="Bunk B."/>
            <person name="Jeske O."/>
            <person name="Meyerdierks A."/>
            <person name="Storesund J.E."/>
            <person name="Kallscheuer N."/>
            <person name="Luecker S."/>
            <person name="Lage O.M."/>
            <person name="Pohl T."/>
            <person name="Merkel B.J."/>
            <person name="Hornburger P."/>
            <person name="Mueller R.-W."/>
            <person name="Bruemmer F."/>
            <person name="Labrenz M."/>
            <person name="Spormann A.M."/>
            <person name="Op den Camp H."/>
            <person name="Overmann J."/>
            <person name="Amann R."/>
            <person name="Jetten M.S.M."/>
            <person name="Mascher T."/>
            <person name="Medema M.H."/>
            <person name="Devos D.P."/>
            <person name="Kaster A.-K."/>
            <person name="Ovreas L."/>
            <person name="Rohde M."/>
            <person name="Galperin M.Y."/>
            <person name="Jogler C."/>
        </authorList>
    </citation>
    <scope>NUCLEOTIDE SEQUENCE [LARGE SCALE GENOMIC DNA]</scope>
    <source>
        <strain evidence="3 4">Enr13</strain>
    </source>
</reference>
<accession>A0A518HXL8</accession>
<keyword evidence="4" id="KW-1185">Reference proteome</keyword>
<evidence type="ECO:0000313" key="4">
    <source>
        <dbReference type="Proteomes" id="UP000319004"/>
    </source>
</evidence>
<evidence type="ECO:0000313" key="2">
    <source>
        <dbReference type="EMBL" id="QDV44445.1"/>
    </source>
</evidence>
<dbReference type="EMBL" id="CP037423">
    <property type="protein sequence ID" value="QDV44445.1"/>
    <property type="molecule type" value="Genomic_DNA"/>
</dbReference>
<feature type="compositionally biased region" description="Basic residues" evidence="1">
    <location>
        <begin position="198"/>
        <end position="207"/>
    </location>
</feature>
<name>A0A518HXL8_9BACT</name>
<gene>
    <name evidence="2" type="ORF">Enr13x_43110</name>
    <name evidence="3" type="ORF">Enr13x_54820</name>
</gene>
<dbReference type="KEGG" id="snep:Enr13x_54820"/>
<dbReference type="AlphaFoldDB" id="A0A518HXL8"/>
<dbReference type="Proteomes" id="UP000319004">
    <property type="component" value="Chromosome"/>
</dbReference>
<proteinExistence type="predicted"/>
<sequence>MRTESYRSLYGQALTKVFACLIIYILAAPPNAPAETQAVAKSQKLVVCVSAKFGDGIRTETLLISQRGNETRWSAILGDGRLRQELSGAIQFGEGEFRHYLESLRTDLEARSDLGGRLHSDDIVFVFSAIDGDNMAWTLPLRLSNLGDGLESSKKIHGLLHSIHQAKSNGIGFMNHFLLSDSPTGAQATGYAPERRERKGKTLRSKN</sequence>
<evidence type="ECO:0000256" key="1">
    <source>
        <dbReference type="SAM" id="MobiDB-lite"/>
    </source>
</evidence>
<feature type="region of interest" description="Disordered" evidence="1">
    <location>
        <begin position="184"/>
        <end position="207"/>
    </location>
</feature>
<dbReference type="KEGG" id="snep:Enr13x_43110"/>
<dbReference type="EMBL" id="CP037423">
    <property type="protein sequence ID" value="QDV45603.1"/>
    <property type="molecule type" value="Genomic_DNA"/>
</dbReference>
<organism evidence="3 4">
    <name type="scientific">Stieleria neptunia</name>
    <dbReference type="NCBI Taxonomy" id="2527979"/>
    <lineage>
        <taxon>Bacteria</taxon>
        <taxon>Pseudomonadati</taxon>
        <taxon>Planctomycetota</taxon>
        <taxon>Planctomycetia</taxon>
        <taxon>Pirellulales</taxon>
        <taxon>Pirellulaceae</taxon>
        <taxon>Stieleria</taxon>
    </lineage>
</organism>
<evidence type="ECO:0000313" key="3">
    <source>
        <dbReference type="EMBL" id="QDV45603.1"/>
    </source>
</evidence>